<keyword evidence="3" id="KW-1185">Reference proteome</keyword>
<evidence type="ECO:0000313" key="3">
    <source>
        <dbReference type="Proteomes" id="UP001054837"/>
    </source>
</evidence>
<comment type="caution">
    <text evidence="2">The sequence shown here is derived from an EMBL/GenBank/DDBJ whole genome shotgun (WGS) entry which is preliminary data.</text>
</comment>
<dbReference type="EMBL" id="BPLQ01011236">
    <property type="protein sequence ID" value="GIY56884.1"/>
    <property type="molecule type" value="Genomic_DNA"/>
</dbReference>
<feature type="transmembrane region" description="Helical" evidence="1">
    <location>
        <begin position="65"/>
        <end position="91"/>
    </location>
</feature>
<gene>
    <name evidence="2" type="ORF">CDAR_180571</name>
</gene>
<keyword evidence="1" id="KW-0812">Transmembrane</keyword>
<name>A0AAV4UGY2_9ARAC</name>
<proteinExistence type="predicted"/>
<evidence type="ECO:0000313" key="2">
    <source>
        <dbReference type="EMBL" id="GIY56884.1"/>
    </source>
</evidence>
<keyword evidence="1" id="KW-1133">Transmembrane helix</keyword>
<evidence type="ECO:0000256" key="1">
    <source>
        <dbReference type="SAM" id="Phobius"/>
    </source>
</evidence>
<dbReference type="AlphaFoldDB" id="A0AAV4UGY2"/>
<dbReference type="Proteomes" id="UP001054837">
    <property type="component" value="Unassembled WGS sequence"/>
</dbReference>
<sequence length="124" mass="14355">MKRNIANQKLLSPDTQGQLKRLDKVTPRPMLPYLGVKVMHPIHHGQVYGVRHLYKRAVLKSWREVLTALMMPQLVTYVVLCVCVCGLFLFVEDKFVEKFDLLSGLFSFLSKSDECKETQKKDLM</sequence>
<protein>
    <submittedName>
        <fullName evidence="2">Uncharacterized protein</fullName>
    </submittedName>
</protein>
<reference evidence="2 3" key="1">
    <citation type="submission" date="2021-06" db="EMBL/GenBank/DDBJ databases">
        <title>Caerostris darwini draft genome.</title>
        <authorList>
            <person name="Kono N."/>
            <person name="Arakawa K."/>
        </authorList>
    </citation>
    <scope>NUCLEOTIDE SEQUENCE [LARGE SCALE GENOMIC DNA]</scope>
</reference>
<accession>A0AAV4UGY2</accession>
<keyword evidence="1" id="KW-0472">Membrane</keyword>
<organism evidence="2 3">
    <name type="scientific">Caerostris darwini</name>
    <dbReference type="NCBI Taxonomy" id="1538125"/>
    <lineage>
        <taxon>Eukaryota</taxon>
        <taxon>Metazoa</taxon>
        <taxon>Ecdysozoa</taxon>
        <taxon>Arthropoda</taxon>
        <taxon>Chelicerata</taxon>
        <taxon>Arachnida</taxon>
        <taxon>Araneae</taxon>
        <taxon>Araneomorphae</taxon>
        <taxon>Entelegynae</taxon>
        <taxon>Araneoidea</taxon>
        <taxon>Araneidae</taxon>
        <taxon>Caerostris</taxon>
    </lineage>
</organism>